<feature type="domain" description="Enoyl reductase (ER)" evidence="2">
    <location>
        <begin position="10"/>
        <end position="307"/>
    </location>
</feature>
<sequence length="317" mass="33552">MKAVRIHRYGPREELVFEDAPLPVLAPDEVLIQVVGASVNPVDWMIRQGKLKEVLAHAMPLTLGWDVSGVVSAAGNLVTRYSIGDSVYSRPDIARNGTYAEYVAVRAAEVAPKPATISHIEAASLPLAGITAWQALVDVCKLKTGQRVLVHAAAGGVGSLAVQIARARGAYVIGTASAANRHFVLSLGANEFVDYRTQTLESAIQEPVDAVLDTVGGEAQEASFPLLKAGGVLVSIVSPPPQELAAKYGVRGEFLMIGPNAEVLEQLAKLADEGKVRPVIGAEFALEDIARAHALSEGRHTRGKIVLYVGPPRGRPV</sequence>
<keyword evidence="1" id="KW-0560">Oxidoreductase</keyword>
<dbReference type="SUPFAM" id="SSF50129">
    <property type="entry name" value="GroES-like"/>
    <property type="match status" value="1"/>
</dbReference>
<evidence type="ECO:0000256" key="1">
    <source>
        <dbReference type="ARBA" id="ARBA00023002"/>
    </source>
</evidence>
<protein>
    <submittedName>
        <fullName evidence="3">NADP-dependent oxidoreductase</fullName>
    </submittedName>
</protein>
<dbReference type="Pfam" id="PF13602">
    <property type="entry name" value="ADH_zinc_N_2"/>
    <property type="match status" value="1"/>
</dbReference>
<dbReference type="AlphaFoldDB" id="A0A923S359"/>
<gene>
    <name evidence="3" type="ORF">H8R02_16505</name>
</gene>
<dbReference type="PANTHER" id="PTHR11695:SF294">
    <property type="entry name" value="RETICULON-4-INTERACTING PROTEIN 1, MITOCHONDRIAL"/>
    <property type="match status" value="1"/>
</dbReference>
<reference evidence="3" key="1">
    <citation type="submission" date="2020-08" db="EMBL/GenBank/DDBJ databases">
        <title>Ramlibacter sp. GTP1 16S ribosomal RNA gene genome sequencing and assembly.</title>
        <authorList>
            <person name="Kang M."/>
        </authorList>
    </citation>
    <scope>NUCLEOTIDE SEQUENCE</scope>
    <source>
        <strain evidence="3">GTP1</strain>
    </source>
</reference>
<dbReference type="CDD" id="cd05289">
    <property type="entry name" value="MDR_like_2"/>
    <property type="match status" value="1"/>
</dbReference>
<dbReference type="EMBL" id="JACORU010000006">
    <property type="protein sequence ID" value="MBC5766071.1"/>
    <property type="molecule type" value="Genomic_DNA"/>
</dbReference>
<dbReference type="InterPro" id="IPR011032">
    <property type="entry name" value="GroES-like_sf"/>
</dbReference>
<evidence type="ECO:0000259" key="2">
    <source>
        <dbReference type="SMART" id="SM00829"/>
    </source>
</evidence>
<name>A0A923S359_9BURK</name>
<dbReference type="RefSeq" id="WP_187082554.1">
    <property type="nucleotide sequence ID" value="NZ_JACORU010000006.1"/>
</dbReference>
<dbReference type="Pfam" id="PF08240">
    <property type="entry name" value="ADH_N"/>
    <property type="match status" value="1"/>
</dbReference>
<dbReference type="InterPro" id="IPR013154">
    <property type="entry name" value="ADH-like_N"/>
</dbReference>
<dbReference type="Proteomes" id="UP000596827">
    <property type="component" value="Unassembled WGS sequence"/>
</dbReference>
<dbReference type="SMART" id="SM00829">
    <property type="entry name" value="PKS_ER"/>
    <property type="match status" value="1"/>
</dbReference>
<dbReference type="InterPro" id="IPR036291">
    <property type="entry name" value="NAD(P)-bd_dom_sf"/>
</dbReference>
<evidence type="ECO:0000313" key="3">
    <source>
        <dbReference type="EMBL" id="MBC5766071.1"/>
    </source>
</evidence>
<organism evidence="3 4">
    <name type="scientific">Ramlibacter albus</name>
    <dbReference type="NCBI Taxonomy" id="2079448"/>
    <lineage>
        <taxon>Bacteria</taxon>
        <taxon>Pseudomonadati</taxon>
        <taxon>Pseudomonadota</taxon>
        <taxon>Betaproteobacteria</taxon>
        <taxon>Burkholderiales</taxon>
        <taxon>Comamonadaceae</taxon>
        <taxon>Ramlibacter</taxon>
    </lineage>
</organism>
<dbReference type="PANTHER" id="PTHR11695">
    <property type="entry name" value="ALCOHOL DEHYDROGENASE RELATED"/>
    <property type="match status" value="1"/>
</dbReference>
<dbReference type="Gene3D" id="3.90.180.10">
    <property type="entry name" value="Medium-chain alcohol dehydrogenases, catalytic domain"/>
    <property type="match status" value="1"/>
</dbReference>
<dbReference type="GO" id="GO:0016491">
    <property type="term" value="F:oxidoreductase activity"/>
    <property type="evidence" value="ECO:0007669"/>
    <property type="project" value="UniProtKB-KW"/>
</dbReference>
<dbReference type="Gene3D" id="3.40.50.720">
    <property type="entry name" value="NAD(P)-binding Rossmann-like Domain"/>
    <property type="match status" value="1"/>
</dbReference>
<comment type="caution">
    <text evidence="3">The sequence shown here is derived from an EMBL/GenBank/DDBJ whole genome shotgun (WGS) entry which is preliminary data.</text>
</comment>
<dbReference type="GO" id="GO:0008270">
    <property type="term" value="F:zinc ion binding"/>
    <property type="evidence" value="ECO:0007669"/>
    <property type="project" value="InterPro"/>
</dbReference>
<dbReference type="PROSITE" id="PS01162">
    <property type="entry name" value="QOR_ZETA_CRYSTAL"/>
    <property type="match status" value="1"/>
</dbReference>
<dbReference type="SUPFAM" id="SSF51735">
    <property type="entry name" value="NAD(P)-binding Rossmann-fold domains"/>
    <property type="match status" value="1"/>
</dbReference>
<keyword evidence="4" id="KW-1185">Reference proteome</keyword>
<evidence type="ECO:0000313" key="4">
    <source>
        <dbReference type="Proteomes" id="UP000596827"/>
    </source>
</evidence>
<dbReference type="InterPro" id="IPR050700">
    <property type="entry name" value="YIM1/Zinc_Alcohol_DH_Fams"/>
</dbReference>
<dbReference type="InterPro" id="IPR002364">
    <property type="entry name" value="Quin_OxRdtase/zeta-crystal_CS"/>
</dbReference>
<accession>A0A923S359</accession>
<proteinExistence type="predicted"/>
<dbReference type="InterPro" id="IPR020843">
    <property type="entry name" value="ER"/>
</dbReference>